<accession>A0A0A9HH52</accession>
<sequence length="27" mass="3197">MANFKTKSFFFFANTQKLCASDFIEEM</sequence>
<dbReference type="EMBL" id="GBRH01162782">
    <property type="protein sequence ID" value="JAE35114.1"/>
    <property type="molecule type" value="Transcribed_RNA"/>
</dbReference>
<proteinExistence type="predicted"/>
<dbReference type="AlphaFoldDB" id="A0A0A9HH52"/>
<name>A0A0A9HH52_ARUDO</name>
<evidence type="ECO:0000313" key="1">
    <source>
        <dbReference type="EMBL" id="JAE35114.1"/>
    </source>
</evidence>
<reference evidence="1" key="1">
    <citation type="submission" date="2014-09" db="EMBL/GenBank/DDBJ databases">
        <authorList>
            <person name="Magalhaes I.L.F."/>
            <person name="Oliveira U."/>
            <person name="Santos F.R."/>
            <person name="Vidigal T.H.D.A."/>
            <person name="Brescovit A.D."/>
            <person name="Santos A.J."/>
        </authorList>
    </citation>
    <scope>NUCLEOTIDE SEQUENCE</scope>
    <source>
        <tissue evidence="1">Shoot tissue taken approximately 20 cm above the soil surface</tissue>
    </source>
</reference>
<protein>
    <submittedName>
        <fullName evidence="1">Uncharacterized protein</fullName>
    </submittedName>
</protein>
<organism evidence="1">
    <name type="scientific">Arundo donax</name>
    <name type="common">Giant reed</name>
    <name type="synonym">Donax arundinaceus</name>
    <dbReference type="NCBI Taxonomy" id="35708"/>
    <lineage>
        <taxon>Eukaryota</taxon>
        <taxon>Viridiplantae</taxon>
        <taxon>Streptophyta</taxon>
        <taxon>Embryophyta</taxon>
        <taxon>Tracheophyta</taxon>
        <taxon>Spermatophyta</taxon>
        <taxon>Magnoliopsida</taxon>
        <taxon>Liliopsida</taxon>
        <taxon>Poales</taxon>
        <taxon>Poaceae</taxon>
        <taxon>PACMAD clade</taxon>
        <taxon>Arundinoideae</taxon>
        <taxon>Arundineae</taxon>
        <taxon>Arundo</taxon>
    </lineage>
</organism>
<reference evidence="1" key="2">
    <citation type="journal article" date="2015" name="Data Brief">
        <title>Shoot transcriptome of the giant reed, Arundo donax.</title>
        <authorList>
            <person name="Barrero R.A."/>
            <person name="Guerrero F.D."/>
            <person name="Moolhuijzen P."/>
            <person name="Goolsby J.A."/>
            <person name="Tidwell J."/>
            <person name="Bellgard S.E."/>
            <person name="Bellgard M.I."/>
        </authorList>
    </citation>
    <scope>NUCLEOTIDE SEQUENCE</scope>
    <source>
        <tissue evidence="1">Shoot tissue taken approximately 20 cm above the soil surface</tissue>
    </source>
</reference>